<dbReference type="RefSeq" id="WP_120700021.1">
    <property type="nucleotide sequence ID" value="NZ_RBDX01000036.1"/>
</dbReference>
<evidence type="ECO:0000313" key="2">
    <source>
        <dbReference type="EMBL" id="RKN04439.1"/>
    </source>
</evidence>
<dbReference type="GO" id="GO:0003677">
    <property type="term" value="F:DNA binding"/>
    <property type="evidence" value="ECO:0007669"/>
    <property type="project" value="InterPro"/>
</dbReference>
<feature type="domain" description="Transposase IS200-like" evidence="1">
    <location>
        <begin position="14"/>
        <end position="134"/>
    </location>
</feature>
<dbReference type="NCBIfam" id="NF033573">
    <property type="entry name" value="transpos_IS200"/>
    <property type="match status" value="1"/>
</dbReference>
<dbReference type="Proteomes" id="UP000268652">
    <property type="component" value="Unassembled WGS sequence"/>
</dbReference>
<keyword evidence="4" id="KW-1185">Reference proteome</keyword>
<dbReference type="PANTHER" id="PTHR33360">
    <property type="entry name" value="TRANSPOSASE FOR INSERTION SEQUENCE ELEMENT IS200"/>
    <property type="match status" value="1"/>
</dbReference>
<evidence type="ECO:0000259" key="1">
    <source>
        <dbReference type="SMART" id="SM01321"/>
    </source>
</evidence>
<dbReference type="GO" id="GO:0006313">
    <property type="term" value="P:DNA transposition"/>
    <property type="evidence" value="ECO:0007669"/>
    <property type="project" value="InterPro"/>
</dbReference>
<evidence type="ECO:0000313" key="3">
    <source>
        <dbReference type="EMBL" id="RKN15207.1"/>
    </source>
</evidence>
<organism evidence="2 5">
    <name type="scientific">Streptomyces radicis</name>
    <dbReference type="NCBI Taxonomy" id="1750517"/>
    <lineage>
        <taxon>Bacteria</taxon>
        <taxon>Bacillati</taxon>
        <taxon>Actinomycetota</taxon>
        <taxon>Actinomycetes</taxon>
        <taxon>Kitasatosporales</taxon>
        <taxon>Streptomycetaceae</taxon>
        <taxon>Streptomyces</taxon>
    </lineage>
</organism>
<dbReference type="OrthoDB" id="9798161at2"/>
<dbReference type="SUPFAM" id="SSF143422">
    <property type="entry name" value="Transposase IS200-like"/>
    <property type="match status" value="1"/>
</dbReference>
<comment type="caution">
    <text evidence="2">The sequence shown here is derived from an EMBL/GenBank/DDBJ whole genome shotgun (WGS) entry which is preliminary data.</text>
</comment>
<sequence>MEGQNDYRRGRRVVSAMRVHLVFVTKYRRGVFNDEMLTRCEEIMRKVCEDFEAELKEFNGERDHVHLLVHHPPKVAVSKLVNSLKGVSARRIRQEFTGRTNHAITHGHLWSPSYLSASCGGAPPAIVRQYIEQQKRPLQSARQSSLEMHSSPA</sequence>
<dbReference type="PANTHER" id="PTHR33360:SF2">
    <property type="entry name" value="TRANSPOSASE FOR INSERTION SEQUENCE ELEMENT IS200"/>
    <property type="match status" value="1"/>
</dbReference>
<reference evidence="4 5" key="1">
    <citation type="submission" date="2018-09" db="EMBL/GenBank/DDBJ databases">
        <title>Streptomyces sp. nov. DS1-2, an endophytic actinomycete isolated from roots of Dendrobium scabrilingue.</title>
        <authorList>
            <person name="Kuncharoen N."/>
            <person name="Kudo T."/>
            <person name="Ohkuma M."/>
            <person name="Yuki M."/>
            <person name="Tanasupawat S."/>
        </authorList>
    </citation>
    <scope>NUCLEOTIDE SEQUENCE [LARGE SCALE GENOMIC DNA]</scope>
    <source>
        <strain evidence="2 5">AZ1-7</strain>
        <strain evidence="3 4">DS1-2</strain>
    </source>
</reference>
<dbReference type="AlphaFoldDB" id="A0A3A9VUI5"/>
<accession>A0A3A9VUI5</accession>
<dbReference type="InterPro" id="IPR002686">
    <property type="entry name" value="Transposase_17"/>
</dbReference>
<name>A0A3A9VUI5_9ACTN</name>
<evidence type="ECO:0000313" key="4">
    <source>
        <dbReference type="Proteomes" id="UP000268652"/>
    </source>
</evidence>
<dbReference type="InterPro" id="IPR036515">
    <property type="entry name" value="Transposase_17_sf"/>
</dbReference>
<dbReference type="SMART" id="SM01321">
    <property type="entry name" value="Y1_Tnp"/>
    <property type="match status" value="1"/>
</dbReference>
<dbReference type="Proteomes" id="UP000275024">
    <property type="component" value="Unassembled WGS sequence"/>
</dbReference>
<evidence type="ECO:0000313" key="5">
    <source>
        <dbReference type="Proteomes" id="UP000275024"/>
    </source>
</evidence>
<dbReference type="EMBL" id="RBDY01000034">
    <property type="protein sequence ID" value="RKN15207.1"/>
    <property type="molecule type" value="Genomic_DNA"/>
</dbReference>
<dbReference type="GO" id="GO:0004803">
    <property type="term" value="F:transposase activity"/>
    <property type="evidence" value="ECO:0007669"/>
    <property type="project" value="InterPro"/>
</dbReference>
<dbReference type="Gene3D" id="3.30.70.1290">
    <property type="entry name" value="Transposase IS200-like"/>
    <property type="match status" value="1"/>
</dbReference>
<gene>
    <name evidence="2" type="primary">tnpA</name>
    <name evidence="3" type="ORF">D7318_28005</name>
    <name evidence="2" type="ORF">D7319_28600</name>
</gene>
<proteinExistence type="predicted"/>
<protein>
    <submittedName>
        <fullName evidence="2">IS200/IS605 family transposase</fullName>
    </submittedName>
</protein>
<dbReference type="EMBL" id="RBDX01000036">
    <property type="protein sequence ID" value="RKN04439.1"/>
    <property type="molecule type" value="Genomic_DNA"/>
</dbReference>
<dbReference type="Pfam" id="PF01797">
    <property type="entry name" value="Y1_Tnp"/>
    <property type="match status" value="1"/>
</dbReference>